<evidence type="ECO:0000256" key="3">
    <source>
        <dbReference type="SAM" id="SignalP"/>
    </source>
</evidence>
<gene>
    <name evidence="4" type="ORF">BVI061214_01910</name>
</gene>
<dbReference type="InterPro" id="IPR029058">
    <property type="entry name" value="AB_hydrolase_fold"/>
</dbReference>
<evidence type="ECO:0000313" key="5">
    <source>
        <dbReference type="Proteomes" id="UP000037685"/>
    </source>
</evidence>
<feature type="chain" id="PRO_5005844943" evidence="3">
    <location>
        <begin position="20"/>
        <end position="325"/>
    </location>
</feature>
<keyword evidence="1 3" id="KW-0732">Signal</keyword>
<dbReference type="EMBL" id="LHCI01000106">
    <property type="protein sequence ID" value="KOX90716.1"/>
    <property type="molecule type" value="Genomic_DNA"/>
</dbReference>
<dbReference type="Gene3D" id="3.40.50.1820">
    <property type="entry name" value="alpha/beta hydrolase"/>
    <property type="match status" value="1"/>
</dbReference>
<comment type="caution">
    <text evidence="4">The sequence shown here is derived from an EMBL/GenBank/DDBJ whole genome shotgun (WGS) entry which is preliminary data.</text>
</comment>
<dbReference type="NCBIfam" id="TIGR01840">
    <property type="entry name" value="esterase_phb"/>
    <property type="match status" value="1"/>
</dbReference>
<reference evidence="4 5" key="1">
    <citation type="submission" date="2015-07" db="EMBL/GenBank/DDBJ databases">
        <authorList>
            <person name="Noorani M."/>
        </authorList>
    </citation>
    <scope>NUCLEOTIDE SEQUENCE [LARGE SCALE GENOMIC DNA]</scope>
    <source>
        <strain evidence="5">ATCC 25104 / DSM 625 / JCM 10724 / NBRC 103206 / NCIMB 11243 / YT-1</strain>
    </source>
</reference>
<dbReference type="GO" id="GO:0005576">
    <property type="term" value="C:extracellular region"/>
    <property type="evidence" value="ECO:0007669"/>
    <property type="project" value="InterPro"/>
</dbReference>
<feature type="signal peptide" evidence="3">
    <location>
        <begin position="1"/>
        <end position="19"/>
    </location>
</feature>
<dbReference type="AlphaFoldDB" id="A0A0N0BMA3"/>
<evidence type="ECO:0000256" key="1">
    <source>
        <dbReference type="ARBA" id="ARBA00022729"/>
    </source>
</evidence>
<proteinExistence type="predicted"/>
<dbReference type="PANTHER" id="PTHR43037">
    <property type="entry name" value="UNNAMED PRODUCT-RELATED"/>
    <property type="match status" value="1"/>
</dbReference>
<dbReference type="SUPFAM" id="SSF53474">
    <property type="entry name" value="alpha/beta-Hydrolases"/>
    <property type="match status" value="1"/>
</dbReference>
<protein>
    <submittedName>
        <fullName evidence="4">Esterase PHB depolymerase</fullName>
    </submittedName>
</protein>
<evidence type="ECO:0000256" key="2">
    <source>
        <dbReference type="ARBA" id="ARBA00022801"/>
    </source>
</evidence>
<dbReference type="PATRIC" id="fig|271.14.peg.1985"/>
<dbReference type="PANTHER" id="PTHR43037:SF1">
    <property type="entry name" value="BLL1128 PROTEIN"/>
    <property type="match status" value="1"/>
</dbReference>
<accession>A0A0N0BMA3</accession>
<dbReference type="InterPro" id="IPR050955">
    <property type="entry name" value="Plant_Biomass_Hydrol_Est"/>
</dbReference>
<dbReference type="PROSITE" id="PS51257">
    <property type="entry name" value="PROKAR_LIPOPROTEIN"/>
    <property type="match status" value="1"/>
</dbReference>
<sequence>MGRMSWAWVAAVLALGVLAGCGQSPAPSAPAEVRPAGSGQVTVGTYTHPWGTRGYRLYRPAAGQLPLLVMLHGCTQTAADFALGTRMDRVADALGFAVLYPEQSFLANASRCWNWFYSLNQGRSGEAALLADMARDLARSFGLDGSRIGVAGLSAGGAMAVILAAAYPERFAFLGVVAGLEYKAAETPYGAFLAMQQGGPDPQAQGAKVCQAWGRAYRIPLAVFHGDADTTVNPVNGQQVYLHWLYAHRYCGIISGWTESRSTVSMGGRNVSLRTARDGQWTLAEFYLIQGMNHRWPGGDPSGSYTDPSGPDASGIIASRWLASR</sequence>
<dbReference type="InterPro" id="IPR010126">
    <property type="entry name" value="Esterase_phb"/>
</dbReference>
<dbReference type="Proteomes" id="UP000037685">
    <property type="component" value="Unassembled WGS sequence"/>
</dbReference>
<evidence type="ECO:0000313" key="4">
    <source>
        <dbReference type="EMBL" id="KOX90716.1"/>
    </source>
</evidence>
<organism evidence="4 5">
    <name type="scientific">Thermus aquaticus</name>
    <dbReference type="NCBI Taxonomy" id="271"/>
    <lineage>
        <taxon>Bacteria</taxon>
        <taxon>Thermotogati</taxon>
        <taxon>Deinococcota</taxon>
        <taxon>Deinococci</taxon>
        <taxon>Thermales</taxon>
        <taxon>Thermaceae</taxon>
        <taxon>Thermus</taxon>
    </lineage>
</organism>
<dbReference type="GO" id="GO:0016787">
    <property type="term" value="F:hydrolase activity"/>
    <property type="evidence" value="ECO:0007669"/>
    <property type="project" value="UniProtKB-KW"/>
</dbReference>
<dbReference type="Pfam" id="PF10503">
    <property type="entry name" value="Esterase_PHB"/>
    <property type="match status" value="1"/>
</dbReference>
<keyword evidence="2" id="KW-0378">Hydrolase</keyword>
<name>A0A0N0BMA3_THEAQ</name>